<name>A0ABP0NHH3_9DINO</name>
<proteinExistence type="predicted"/>
<dbReference type="EMBL" id="CAXAMM010028324">
    <property type="protein sequence ID" value="CAK9062572.1"/>
    <property type="molecule type" value="Genomic_DNA"/>
</dbReference>
<dbReference type="Proteomes" id="UP001642464">
    <property type="component" value="Unassembled WGS sequence"/>
</dbReference>
<gene>
    <name evidence="1" type="ORF">SCF082_LOCUS32571</name>
</gene>
<keyword evidence="2" id="KW-1185">Reference proteome</keyword>
<comment type="caution">
    <text evidence="1">The sequence shown here is derived from an EMBL/GenBank/DDBJ whole genome shotgun (WGS) entry which is preliminary data.</text>
</comment>
<evidence type="ECO:0000313" key="1">
    <source>
        <dbReference type="EMBL" id="CAK9062572.1"/>
    </source>
</evidence>
<accession>A0ABP0NHH3</accession>
<protein>
    <submittedName>
        <fullName evidence="1">Uncharacterized protein</fullName>
    </submittedName>
</protein>
<sequence>MQEVEETVIVPEFGSNVVLCTCRRYTWETEFVPLNHPEYMRFRLDAVGTEYDRCFARALKVWAGSCGYTMWPSLASYQRWLGAFGSPHPTVDSFVPQRVVPRADAPRVVLVR</sequence>
<organism evidence="1 2">
    <name type="scientific">Durusdinium trenchii</name>
    <dbReference type="NCBI Taxonomy" id="1381693"/>
    <lineage>
        <taxon>Eukaryota</taxon>
        <taxon>Sar</taxon>
        <taxon>Alveolata</taxon>
        <taxon>Dinophyceae</taxon>
        <taxon>Suessiales</taxon>
        <taxon>Symbiodiniaceae</taxon>
        <taxon>Durusdinium</taxon>
    </lineage>
</organism>
<evidence type="ECO:0000313" key="2">
    <source>
        <dbReference type="Proteomes" id="UP001642464"/>
    </source>
</evidence>
<reference evidence="1 2" key="1">
    <citation type="submission" date="2024-02" db="EMBL/GenBank/DDBJ databases">
        <authorList>
            <person name="Chen Y."/>
            <person name="Shah S."/>
            <person name="Dougan E. K."/>
            <person name="Thang M."/>
            <person name="Chan C."/>
        </authorList>
    </citation>
    <scope>NUCLEOTIDE SEQUENCE [LARGE SCALE GENOMIC DNA]</scope>
</reference>